<evidence type="ECO:0000256" key="3">
    <source>
        <dbReference type="ARBA" id="ARBA00022670"/>
    </source>
</evidence>
<sequence>MQLYCLYRIAVTLLGCLSTVAHGYQIPPRDYELNNYFIVELKDDYKVHDFIDRHRNIYKFEHQLPRLDNHYVFSIDKKHPHNEFLGNYNSNNYDLFKRDYSGDGYEDHIALLLADVRSIHALPPKQLEKRTPVYYSREEMIEKAAKRDYKINDSSQEGLKKVADQLKIEDPLFIEQWHLINTRYPGHDVNVSGLWLEGIAGKGIVTALVDDGLDFTSPDLKDSFNAEGSWDFNDNGKAPMPRLYDDYHGTRCAGEIAAQKNEFCGIGVAYDSQVAGVRILSGRITAADEAQSLIYGLNVNDIYSCSWGPTDDGRTLAEPEVIVKKAMIKGIQDGRDNKGALYVFALGNGARFGDSCNFDGYTNSIYSITVGAIDYKGLHPSYAEACSAVMVVTYSSGSGEHIHTTDIKEKCSAAHGGTSAAAPLAAGIYSLVLSVNPNLTWRDVQYVSALSAVPVNEEDGSYQVTKLGRKYSHKYGFGKLDAYKMVKFAETWKNVKPQAWYYSDVVDVMKKWEGTKVDAPPPAGGPGRVKRAPEYKDSIILSVISVTEDDLKVMNVERLEHVTVKVNIDSSFRGKVGVKLTSPSGLISELASFRRFDGSGSGFQNWTFMSVAHWGEDGVGDWKLEVYPSEEDMKKVDIGFKNWQLRLWGESIDAEKAEKYDLDVDYSKIRRDRLEAKPIEVSSSAPLSSSTSEAVATSDVTVPTSTSSPSSTATDDSSKEGGTEDSEDNHEGANKQYTNDHTGQYFMAVAILGFVLVIIYMRFHRTPGGSKRRVRREQYEFDIIPGEEYSDSEDEDAAFANERGRRGGRDNSFELGTIVPSGAVPMEDPDYDENLPSKQLSGGEHFKVAEDEEDYNVNDDNENVFDDTHAIQEEEEQEEEQEDHIDDESNNEPASEADILTPPLNK</sequence>
<evidence type="ECO:0000256" key="16">
    <source>
        <dbReference type="SAM" id="Phobius"/>
    </source>
</evidence>
<accession>A0A9P7V573</accession>
<keyword evidence="20" id="KW-1185">Reference proteome</keyword>
<keyword evidence="3 14" id="KW-0645">Protease</keyword>
<keyword evidence="5 17" id="KW-0732">Signal</keyword>
<dbReference type="FunFam" id="2.60.120.260:FF:000026">
    <property type="entry name" value="proprotein convertase subtilisin/kexin type 7"/>
    <property type="match status" value="1"/>
</dbReference>
<dbReference type="GO" id="GO:0007323">
    <property type="term" value="P:peptide pheromone maturation"/>
    <property type="evidence" value="ECO:0007669"/>
    <property type="project" value="UniProtKB-ARBA"/>
</dbReference>
<keyword evidence="4 16" id="KW-0812">Transmembrane</keyword>
<keyword evidence="9 16" id="KW-1133">Transmembrane helix</keyword>
<evidence type="ECO:0000256" key="2">
    <source>
        <dbReference type="ARBA" id="ARBA00005325"/>
    </source>
</evidence>
<comment type="subcellular location">
    <subcellularLocation>
        <location evidence="1">Membrane</location>
    </subcellularLocation>
</comment>
<dbReference type="InterPro" id="IPR034182">
    <property type="entry name" value="Kexin/furin"/>
</dbReference>
<dbReference type="PROSITE" id="PS00138">
    <property type="entry name" value="SUBTILASE_SER"/>
    <property type="match status" value="1"/>
</dbReference>
<dbReference type="Gene3D" id="3.40.50.200">
    <property type="entry name" value="Peptidase S8/S53 domain"/>
    <property type="match status" value="1"/>
</dbReference>
<evidence type="ECO:0000256" key="13">
    <source>
        <dbReference type="PIRSR" id="PIRSR615500-1"/>
    </source>
</evidence>
<evidence type="ECO:0000256" key="6">
    <source>
        <dbReference type="ARBA" id="ARBA00022801"/>
    </source>
</evidence>
<protein>
    <submittedName>
        <fullName evidence="19">Pheromone processing endoprotease</fullName>
    </submittedName>
</protein>
<evidence type="ECO:0000256" key="15">
    <source>
        <dbReference type="SAM" id="MobiDB-lite"/>
    </source>
</evidence>
<dbReference type="PROSITE" id="PS51829">
    <property type="entry name" value="P_HOMO_B"/>
    <property type="match status" value="1"/>
</dbReference>
<evidence type="ECO:0000256" key="17">
    <source>
        <dbReference type="SAM" id="SignalP"/>
    </source>
</evidence>
<reference evidence="19" key="1">
    <citation type="submission" date="2021-03" db="EMBL/GenBank/DDBJ databases">
        <authorList>
            <person name="Palmer J.M."/>
        </authorList>
    </citation>
    <scope>NUCLEOTIDE SEQUENCE</scope>
    <source>
        <strain evidence="19">ARV_011</strain>
    </source>
</reference>
<feature type="active site" description="Charge relay system" evidence="13 14">
    <location>
        <position position="210"/>
    </location>
</feature>
<feature type="active site" description="Charge relay system" evidence="13 14">
    <location>
        <position position="419"/>
    </location>
</feature>
<dbReference type="InterPro" id="IPR002884">
    <property type="entry name" value="P_dom"/>
</dbReference>
<evidence type="ECO:0000256" key="9">
    <source>
        <dbReference type="ARBA" id="ARBA00022989"/>
    </source>
</evidence>
<evidence type="ECO:0000313" key="19">
    <source>
        <dbReference type="EMBL" id="KAG7191586.1"/>
    </source>
</evidence>
<gene>
    <name evidence="19" type="primary">KEX2</name>
    <name evidence="19" type="ORF">KQ657_002979</name>
</gene>
<keyword evidence="11" id="KW-0865">Zymogen</keyword>
<keyword evidence="7 14" id="KW-0720">Serine protease</keyword>
<keyword evidence="6 14" id="KW-0378">Hydrolase</keyword>
<evidence type="ECO:0000256" key="7">
    <source>
        <dbReference type="ARBA" id="ARBA00022825"/>
    </source>
</evidence>
<dbReference type="InterPro" id="IPR036852">
    <property type="entry name" value="Peptidase_S8/S53_dom_sf"/>
</dbReference>
<dbReference type="GO" id="GO:0005802">
    <property type="term" value="C:trans-Golgi network"/>
    <property type="evidence" value="ECO:0007669"/>
    <property type="project" value="TreeGrafter"/>
</dbReference>
<dbReference type="InterPro" id="IPR023828">
    <property type="entry name" value="Peptidase_S8_Ser-AS"/>
</dbReference>
<keyword evidence="12" id="KW-0325">Glycoprotein</keyword>
<comment type="caution">
    <text evidence="19">The sequence shown here is derived from an EMBL/GenBank/DDBJ whole genome shotgun (WGS) entry which is preliminary data.</text>
</comment>
<evidence type="ECO:0000256" key="11">
    <source>
        <dbReference type="ARBA" id="ARBA00023145"/>
    </source>
</evidence>
<dbReference type="CDD" id="cd04059">
    <property type="entry name" value="Peptidases_S8_Protein_convertases_Kexins_Furin-like"/>
    <property type="match status" value="1"/>
</dbReference>
<keyword evidence="10 16" id="KW-0472">Membrane</keyword>
<keyword evidence="8" id="KW-0106">Calcium</keyword>
<dbReference type="RefSeq" id="XP_043047138.1">
    <property type="nucleotide sequence ID" value="XM_043193719.1"/>
</dbReference>
<dbReference type="FunFam" id="3.40.50.200:FF:000005">
    <property type="entry name" value="Proprotein convertase subtilisin/kexin type 7"/>
    <property type="match status" value="1"/>
</dbReference>
<dbReference type="PANTHER" id="PTHR42884:SF14">
    <property type="entry name" value="NEUROENDOCRINE CONVERTASE 1"/>
    <property type="match status" value="1"/>
</dbReference>
<dbReference type="Gene3D" id="2.60.120.260">
    <property type="entry name" value="Galactose-binding domain-like"/>
    <property type="match status" value="1"/>
</dbReference>
<feature type="compositionally biased region" description="Acidic residues" evidence="15">
    <location>
        <begin position="873"/>
        <end position="890"/>
    </location>
</feature>
<evidence type="ECO:0000256" key="8">
    <source>
        <dbReference type="ARBA" id="ARBA00022837"/>
    </source>
</evidence>
<feature type="region of interest" description="Disordered" evidence="15">
    <location>
        <begin position="680"/>
        <end position="737"/>
    </location>
</feature>
<dbReference type="InterPro" id="IPR022398">
    <property type="entry name" value="Peptidase_S8_His-AS"/>
</dbReference>
<evidence type="ECO:0000256" key="10">
    <source>
        <dbReference type="ARBA" id="ARBA00023136"/>
    </source>
</evidence>
<dbReference type="AlphaFoldDB" id="A0A9P7V573"/>
<feature type="chain" id="PRO_5040291983" evidence="17">
    <location>
        <begin position="24"/>
        <end position="906"/>
    </location>
</feature>
<evidence type="ECO:0000256" key="1">
    <source>
        <dbReference type="ARBA" id="ARBA00004370"/>
    </source>
</evidence>
<dbReference type="Proteomes" id="UP000790833">
    <property type="component" value="Unassembled WGS sequence"/>
</dbReference>
<dbReference type="EMBL" id="JAHMUF010000026">
    <property type="protein sequence ID" value="KAG7191586.1"/>
    <property type="molecule type" value="Genomic_DNA"/>
</dbReference>
<evidence type="ECO:0000313" key="20">
    <source>
        <dbReference type="Proteomes" id="UP000790833"/>
    </source>
</evidence>
<dbReference type="InterPro" id="IPR000209">
    <property type="entry name" value="Peptidase_S8/S53_dom"/>
</dbReference>
<dbReference type="GO" id="GO:0004252">
    <property type="term" value="F:serine-type endopeptidase activity"/>
    <property type="evidence" value="ECO:0007669"/>
    <property type="project" value="UniProtKB-UniRule"/>
</dbReference>
<organism evidence="19 20">
    <name type="scientific">Scheffersomyces spartinae</name>
    <dbReference type="NCBI Taxonomy" id="45513"/>
    <lineage>
        <taxon>Eukaryota</taxon>
        <taxon>Fungi</taxon>
        <taxon>Dikarya</taxon>
        <taxon>Ascomycota</taxon>
        <taxon>Saccharomycotina</taxon>
        <taxon>Pichiomycetes</taxon>
        <taxon>Debaryomycetaceae</taxon>
        <taxon>Scheffersomyces</taxon>
    </lineage>
</organism>
<dbReference type="GeneID" id="66116353"/>
<evidence type="ECO:0000256" key="12">
    <source>
        <dbReference type="ARBA" id="ARBA00023180"/>
    </source>
</evidence>
<comment type="similarity">
    <text evidence="2">Belongs to the peptidase S8 family. Furin subfamily.</text>
</comment>
<dbReference type="SUPFAM" id="SSF52743">
    <property type="entry name" value="Subtilisin-like"/>
    <property type="match status" value="1"/>
</dbReference>
<dbReference type="PRINTS" id="PR00723">
    <property type="entry name" value="SUBTILISIN"/>
</dbReference>
<evidence type="ECO:0000259" key="18">
    <source>
        <dbReference type="PROSITE" id="PS51829"/>
    </source>
</evidence>
<dbReference type="GO" id="GO:0000139">
    <property type="term" value="C:Golgi membrane"/>
    <property type="evidence" value="ECO:0007669"/>
    <property type="project" value="TreeGrafter"/>
</dbReference>
<dbReference type="Pfam" id="PF00082">
    <property type="entry name" value="Peptidase_S8"/>
    <property type="match status" value="1"/>
</dbReference>
<feature type="domain" description="P/Homo B" evidence="18">
    <location>
        <begin position="495"/>
        <end position="653"/>
    </location>
</feature>
<feature type="transmembrane region" description="Helical" evidence="16">
    <location>
        <begin position="745"/>
        <end position="763"/>
    </location>
</feature>
<dbReference type="PANTHER" id="PTHR42884">
    <property type="entry name" value="PROPROTEIN CONVERTASE SUBTILISIN/KEXIN-RELATED"/>
    <property type="match status" value="1"/>
</dbReference>
<proteinExistence type="inferred from homology"/>
<dbReference type="Pfam" id="PF01483">
    <property type="entry name" value="P_proprotein"/>
    <property type="match status" value="1"/>
</dbReference>
<feature type="region of interest" description="Disordered" evidence="15">
    <location>
        <begin position="789"/>
        <end position="906"/>
    </location>
</feature>
<evidence type="ECO:0000256" key="14">
    <source>
        <dbReference type="PROSITE-ProRule" id="PRU01240"/>
    </source>
</evidence>
<feature type="signal peptide" evidence="17">
    <location>
        <begin position="1"/>
        <end position="23"/>
    </location>
</feature>
<feature type="compositionally biased region" description="Basic and acidic residues" evidence="15">
    <location>
        <begin position="802"/>
        <end position="812"/>
    </location>
</feature>
<feature type="compositionally biased region" description="Low complexity" evidence="15">
    <location>
        <begin position="682"/>
        <end position="715"/>
    </location>
</feature>
<dbReference type="InterPro" id="IPR015500">
    <property type="entry name" value="Peptidase_S8_subtilisin-rel"/>
</dbReference>
<evidence type="ECO:0000256" key="5">
    <source>
        <dbReference type="ARBA" id="ARBA00022729"/>
    </source>
</evidence>
<name>A0A9P7V573_9ASCO</name>
<dbReference type="SUPFAM" id="SSF49785">
    <property type="entry name" value="Galactose-binding domain-like"/>
    <property type="match status" value="1"/>
</dbReference>
<dbReference type="InterPro" id="IPR008979">
    <property type="entry name" value="Galactose-bd-like_sf"/>
</dbReference>
<dbReference type="OrthoDB" id="300641at2759"/>
<dbReference type="PROSITE" id="PS00137">
    <property type="entry name" value="SUBTILASE_HIS"/>
    <property type="match status" value="1"/>
</dbReference>
<dbReference type="PROSITE" id="PS51892">
    <property type="entry name" value="SUBTILASE"/>
    <property type="match status" value="1"/>
</dbReference>
<feature type="active site" description="Charge relay system" evidence="13 14">
    <location>
        <position position="248"/>
    </location>
</feature>
<evidence type="ECO:0000256" key="4">
    <source>
        <dbReference type="ARBA" id="ARBA00022692"/>
    </source>
</evidence>
<feature type="compositionally biased region" description="Acidic residues" evidence="15">
    <location>
        <begin position="850"/>
        <end position="865"/>
    </location>
</feature>
<dbReference type="GO" id="GO:0016485">
    <property type="term" value="P:protein processing"/>
    <property type="evidence" value="ECO:0007669"/>
    <property type="project" value="TreeGrafter"/>
</dbReference>